<keyword evidence="2 4" id="KW-0863">Zinc-finger</keyword>
<evidence type="ECO:0000259" key="6">
    <source>
        <dbReference type="PROSITE" id="PS50966"/>
    </source>
</evidence>
<dbReference type="SMART" id="SM00575">
    <property type="entry name" value="ZnF_PMZ"/>
    <property type="match status" value="1"/>
</dbReference>
<keyword evidence="1" id="KW-0479">Metal-binding</keyword>
<dbReference type="AlphaFoldDB" id="W9QZQ8"/>
<evidence type="ECO:0000313" key="7">
    <source>
        <dbReference type="EMBL" id="EXB30280.1"/>
    </source>
</evidence>
<dbReference type="PANTHER" id="PTHR31973">
    <property type="entry name" value="POLYPROTEIN, PUTATIVE-RELATED"/>
    <property type="match status" value="1"/>
</dbReference>
<gene>
    <name evidence="7" type="ORF">L484_020920</name>
</gene>
<dbReference type="PANTHER" id="PTHR31973:SF187">
    <property type="entry name" value="MUTATOR TRANSPOSASE MUDRA PROTEIN"/>
    <property type="match status" value="1"/>
</dbReference>
<keyword evidence="3" id="KW-0862">Zinc</keyword>
<evidence type="ECO:0000256" key="1">
    <source>
        <dbReference type="ARBA" id="ARBA00022723"/>
    </source>
</evidence>
<dbReference type="InterPro" id="IPR007527">
    <property type="entry name" value="Znf_SWIM"/>
</dbReference>
<feature type="domain" description="SWIM-type" evidence="6">
    <location>
        <begin position="8"/>
        <end position="40"/>
    </location>
</feature>
<reference evidence="8" key="1">
    <citation type="submission" date="2013-01" db="EMBL/GenBank/DDBJ databases">
        <title>Draft Genome Sequence of a Mulberry Tree, Morus notabilis C.K. Schneid.</title>
        <authorList>
            <person name="He N."/>
            <person name="Zhao S."/>
        </authorList>
    </citation>
    <scope>NUCLEOTIDE SEQUENCE</scope>
</reference>
<dbReference type="InterPro" id="IPR006564">
    <property type="entry name" value="Znf_PMZ"/>
</dbReference>
<dbReference type="EMBL" id="KE343479">
    <property type="protein sequence ID" value="EXB30280.1"/>
    <property type="molecule type" value="Genomic_DNA"/>
</dbReference>
<dbReference type="Pfam" id="PF04434">
    <property type="entry name" value="SWIM"/>
    <property type="match status" value="1"/>
</dbReference>
<evidence type="ECO:0000256" key="2">
    <source>
        <dbReference type="ARBA" id="ARBA00022771"/>
    </source>
</evidence>
<evidence type="ECO:0000256" key="3">
    <source>
        <dbReference type="ARBA" id="ARBA00022833"/>
    </source>
</evidence>
<dbReference type="PROSITE" id="PS50966">
    <property type="entry name" value="ZF_SWIM"/>
    <property type="match status" value="1"/>
</dbReference>
<keyword evidence="8" id="KW-1185">Reference proteome</keyword>
<sequence length="235" mass="26922">MSTFVVKFAVNLDARSCSCRKWDLSGIPCAHVIVCIWNRHEDPEQYVDPCYKKEAYMKIYCNQIYPITNQEDWPHSGNIPMTKPIYKKQAGRPPRLRRLEHDELIHHRGMKMRRHYVKVKCGKCGCKKNARRTIPPSNANVDPTNVPPPKANVDPTTISNHSSQSSRSSPQSPLAFFEFLHPSHQLSLLSFQLHPSNHETSSSVRLNFFSNLGRISFILGSIHLTNPQPLLHSSW</sequence>
<feature type="region of interest" description="Disordered" evidence="5">
    <location>
        <begin position="132"/>
        <end position="170"/>
    </location>
</feature>
<organism evidence="7 8">
    <name type="scientific">Morus notabilis</name>
    <dbReference type="NCBI Taxonomy" id="981085"/>
    <lineage>
        <taxon>Eukaryota</taxon>
        <taxon>Viridiplantae</taxon>
        <taxon>Streptophyta</taxon>
        <taxon>Embryophyta</taxon>
        <taxon>Tracheophyta</taxon>
        <taxon>Spermatophyta</taxon>
        <taxon>Magnoliopsida</taxon>
        <taxon>eudicotyledons</taxon>
        <taxon>Gunneridae</taxon>
        <taxon>Pentapetalae</taxon>
        <taxon>rosids</taxon>
        <taxon>fabids</taxon>
        <taxon>Rosales</taxon>
        <taxon>Moraceae</taxon>
        <taxon>Moreae</taxon>
        <taxon>Morus</taxon>
    </lineage>
</organism>
<dbReference type="GO" id="GO:0008270">
    <property type="term" value="F:zinc ion binding"/>
    <property type="evidence" value="ECO:0007669"/>
    <property type="project" value="UniProtKB-KW"/>
</dbReference>
<protein>
    <recommendedName>
        <fullName evidence="6">SWIM-type domain-containing protein</fullName>
    </recommendedName>
</protein>
<accession>W9QZQ8</accession>
<evidence type="ECO:0000313" key="8">
    <source>
        <dbReference type="Proteomes" id="UP000030645"/>
    </source>
</evidence>
<dbReference type="STRING" id="981085.W9QZQ8"/>
<dbReference type="Proteomes" id="UP000030645">
    <property type="component" value="Unassembled WGS sequence"/>
</dbReference>
<proteinExistence type="predicted"/>
<name>W9QZQ8_9ROSA</name>
<evidence type="ECO:0000256" key="4">
    <source>
        <dbReference type="PROSITE-ProRule" id="PRU00325"/>
    </source>
</evidence>
<evidence type="ECO:0000256" key="5">
    <source>
        <dbReference type="SAM" id="MobiDB-lite"/>
    </source>
</evidence>